<evidence type="ECO:0000313" key="2">
    <source>
        <dbReference type="Proteomes" id="UP001058120"/>
    </source>
</evidence>
<evidence type="ECO:0008006" key="3">
    <source>
        <dbReference type="Google" id="ProtNLM"/>
    </source>
</evidence>
<reference evidence="1" key="1">
    <citation type="submission" date="2020-12" db="EMBL/GenBank/DDBJ databases">
        <title>Taurinivorans muris gen. nov., sp. nov., fundamental and realized metabolic niche of a ubiquitous sulfidogenic bacterium in the murine intestine.</title>
        <authorList>
            <person name="Ye H."/>
            <person name="Hanson B.T."/>
            <person name="Loy A."/>
        </authorList>
    </citation>
    <scope>NUCLEOTIDE SEQUENCE</scope>
    <source>
        <strain evidence="1">LT0009</strain>
    </source>
</reference>
<dbReference type="EMBL" id="CP065938">
    <property type="protein sequence ID" value="UWX05497.1"/>
    <property type="molecule type" value="Genomic_DNA"/>
</dbReference>
<dbReference type="Proteomes" id="UP001058120">
    <property type="component" value="Chromosome"/>
</dbReference>
<name>A0ABY5Y1A1_9BACT</name>
<accession>A0ABY5Y1A1</accession>
<organism evidence="1 2">
    <name type="scientific">Taurinivorans muris</name>
    <dbReference type="NCBI Taxonomy" id="2787751"/>
    <lineage>
        <taxon>Bacteria</taxon>
        <taxon>Pseudomonadati</taxon>
        <taxon>Thermodesulfobacteriota</taxon>
        <taxon>Desulfovibrionia</taxon>
        <taxon>Desulfovibrionales</taxon>
        <taxon>Desulfovibrionaceae</taxon>
        <taxon>Taurinivorans</taxon>
    </lineage>
</organism>
<evidence type="ECO:0000313" key="1">
    <source>
        <dbReference type="EMBL" id="UWX05497.1"/>
    </source>
</evidence>
<sequence>MKQLIVNIETEVLERLKQVAECRKIPVKEVIIEAIEEHLEETEKLYCLNSDFCTPKKIECTDEEPPMTLEYYKNYY</sequence>
<proteinExistence type="predicted"/>
<protein>
    <recommendedName>
        <fullName evidence="3">Ribbon-helix-helix protein CopG domain-containing protein</fullName>
    </recommendedName>
</protein>
<keyword evidence="2" id="KW-1185">Reference proteome</keyword>
<dbReference type="RefSeq" id="WP_334315080.1">
    <property type="nucleotide sequence ID" value="NZ_CP065938.1"/>
</dbReference>
<gene>
    <name evidence="1" type="ORF">JBF11_08620</name>
</gene>